<evidence type="ECO:0000256" key="1">
    <source>
        <dbReference type="ARBA" id="ARBA00004496"/>
    </source>
</evidence>
<sequence>MLSTSEINPYNDSVQNLSEGLLAIYKPALTNVKSQLKELTSKQTVLVTQIHQENLDLAEVQYSPEIQDMFKKMNLYHGKLTNIKKDMKQLHERSVKLKKRALKLQQIKEKEKLVKIQNELEIKRETELIGPGPTKSDNLKGS</sequence>
<organism evidence="6 7">
    <name type="scientific">Diabrotica balteata</name>
    <name type="common">Banded cucumber beetle</name>
    <dbReference type="NCBI Taxonomy" id="107213"/>
    <lineage>
        <taxon>Eukaryota</taxon>
        <taxon>Metazoa</taxon>
        <taxon>Ecdysozoa</taxon>
        <taxon>Arthropoda</taxon>
        <taxon>Hexapoda</taxon>
        <taxon>Insecta</taxon>
        <taxon>Pterygota</taxon>
        <taxon>Neoptera</taxon>
        <taxon>Endopterygota</taxon>
        <taxon>Coleoptera</taxon>
        <taxon>Polyphaga</taxon>
        <taxon>Cucujiformia</taxon>
        <taxon>Chrysomeloidea</taxon>
        <taxon>Chrysomelidae</taxon>
        <taxon>Galerucinae</taxon>
        <taxon>Diabroticina</taxon>
        <taxon>Diabroticites</taxon>
        <taxon>Diabrotica</taxon>
    </lineage>
</organism>
<accession>A0A9N9T2K2</accession>
<dbReference type="InterPro" id="IPR028119">
    <property type="entry name" value="Snapin/Pallidin/Snn1"/>
</dbReference>
<dbReference type="OrthoDB" id="19659at2759"/>
<dbReference type="InterPro" id="IPR017242">
    <property type="entry name" value="BLOC-1_pallidin"/>
</dbReference>
<dbReference type="PANTHER" id="PTHR31328">
    <property type="entry name" value="BIOGENESIS OF LYSOSOME-RELATED ORGANELLES COMPLEX 1 SUBUNIT 6"/>
    <property type="match status" value="1"/>
</dbReference>
<comment type="similarity">
    <text evidence="2 5">Belongs to the BLOC1S6 family.</text>
</comment>
<evidence type="ECO:0000256" key="4">
    <source>
        <dbReference type="ARBA" id="ARBA00022490"/>
    </source>
</evidence>
<dbReference type="GO" id="GO:0030133">
    <property type="term" value="C:transport vesicle"/>
    <property type="evidence" value="ECO:0007669"/>
    <property type="project" value="TreeGrafter"/>
</dbReference>
<evidence type="ECO:0000313" key="6">
    <source>
        <dbReference type="EMBL" id="CAG9835628.1"/>
    </source>
</evidence>
<dbReference type="PIRSF" id="PIRSF037609">
    <property type="entry name" value="BLOC-1_complex_pallidin"/>
    <property type="match status" value="1"/>
</dbReference>
<dbReference type="Proteomes" id="UP001153709">
    <property type="component" value="Chromosome 6"/>
</dbReference>
<comment type="subcellular location">
    <subcellularLocation>
        <location evidence="1">Cytoplasm</location>
    </subcellularLocation>
</comment>
<protein>
    <recommendedName>
        <fullName evidence="3 5">Biogenesis of lysosome-related organelles complex 1 subunit 6</fullName>
        <shortName evidence="5">BLOC-1 subunit 6</shortName>
    </recommendedName>
</protein>
<dbReference type="Pfam" id="PF14712">
    <property type="entry name" value="Snapin_Pallidin"/>
    <property type="match status" value="1"/>
</dbReference>
<keyword evidence="4" id="KW-0963">Cytoplasm</keyword>
<dbReference type="AlphaFoldDB" id="A0A9N9T2K2"/>
<comment type="function">
    <text evidence="5">Component of the biogenesis of lysosome-related organelles complex-1 (BLOC-1) involved in pigment granule biogenesis.</text>
</comment>
<dbReference type="EMBL" id="OU898281">
    <property type="protein sequence ID" value="CAG9835628.1"/>
    <property type="molecule type" value="Genomic_DNA"/>
</dbReference>
<dbReference type="GO" id="GO:0031083">
    <property type="term" value="C:BLOC-1 complex"/>
    <property type="evidence" value="ECO:0007669"/>
    <property type="project" value="TreeGrafter"/>
</dbReference>
<proteinExistence type="inferred from homology"/>
<evidence type="ECO:0000256" key="2">
    <source>
        <dbReference type="ARBA" id="ARBA00005767"/>
    </source>
</evidence>
<evidence type="ECO:0000256" key="3">
    <source>
        <dbReference type="ARBA" id="ARBA00019579"/>
    </source>
</evidence>
<evidence type="ECO:0000313" key="7">
    <source>
        <dbReference type="Proteomes" id="UP001153709"/>
    </source>
</evidence>
<reference evidence="6" key="1">
    <citation type="submission" date="2022-01" db="EMBL/GenBank/DDBJ databases">
        <authorList>
            <person name="King R."/>
        </authorList>
    </citation>
    <scope>NUCLEOTIDE SEQUENCE</scope>
</reference>
<gene>
    <name evidence="6" type="ORF">DIABBA_LOCUS8804</name>
</gene>
<dbReference type="PANTHER" id="PTHR31328:SF2">
    <property type="entry name" value="BIOGENESIS OF LYSOSOME-RELATED ORGANELLES COMPLEX 1 SUBUNIT 6"/>
    <property type="match status" value="1"/>
</dbReference>
<evidence type="ECO:0000256" key="5">
    <source>
        <dbReference type="PIRNR" id="PIRNR037609"/>
    </source>
</evidence>
<name>A0A9N9T2K2_DIABA</name>
<keyword evidence="7" id="KW-1185">Reference proteome</keyword>